<comment type="caution">
    <text evidence="4">The sequence shown here is derived from an EMBL/GenBank/DDBJ whole genome shotgun (WGS) entry which is preliminary data.</text>
</comment>
<keyword evidence="1" id="KW-0732">Signal</keyword>
<dbReference type="InterPro" id="IPR024973">
    <property type="entry name" value="ESPR"/>
</dbReference>
<protein>
    <recommendedName>
        <fullName evidence="3">Autotransporter domain-containing protein</fullName>
    </recommendedName>
</protein>
<feature type="compositionally biased region" description="Gly residues" evidence="2">
    <location>
        <begin position="195"/>
        <end position="217"/>
    </location>
</feature>
<dbReference type="Pfam" id="PF12951">
    <property type="entry name" value="PATR"/>
    <property type="match status" value="10"/>
</dbReference>
<feature type="compositionally biased region" description="Gly residues" evidence="2">
    <location>
        <begin position="119"/>
        <end position="129"/>
    </location>
</feature>
<name>A0A4S4ARC4_9RHOO</name>
<feature type="region of interest" description="Disordered" evidence="2">
    <location>
        <begin position="2162"/>
        <end position="2207"/>
    </location>
</feature>
<dbReference type="OrthoDB" id="5760545at2"/>
<feature type="compositionally biased region" description="Gly residues" evidence="2">
    <location>
        <begin position="2187"/>
        <end position="2199"/>
    </location>
</feature>
<feature type="compositionally biased region" description="Gly residues" evidence="2">
    <location>
        <begin position="2228"/>
        <end position="2254"/>
    </location>
</feature>
<keyword evidence="5" id="KW-1185">Reference proteome</keyword>
<evidence type="ECO:0000256" key="1">
    <source>
        <dbReference type="ARBA" id="ARBA00022729"/>
    </source>
</evidence>
<dbReference type="PANTHER" id="PTHR35037:SF3">
    <property type="entry name" value="C-TERMINAL REGION OF AIDA-LIKE PROTEIN"/>
    <property type="match status" value="1"/>
</dbReference>
<dbReference type="Gene3D" id="2.160.20.20">
    <property type="match status" value="1"/>
</dbReference>
<evidence type="ECO:0000313" key="4">
    <source>
        <dbReference type="EMBL" id="THF62373.1"/>
    </source>
</evidence>
<evidence type="ECO:0000313" key="5">
    <source>
        <dbReference type="Proteomes" id="UP000308430"/>
    </source>
</evidence>
<dbReference type="SUPFAM" id="SSF103515">
    <property type="entry name" value="Autotransporter"/>
    <property type="match status" value="1"/>
</dbReference>
<reference evidence="4 5" key="1">
    <citation type="submission" date="2019-04" db="EMBL/GenBank/DDBJ databases">
        <title>Azoarcus nasutitermitis sp. nov. isolated from termite nest.</title>
        <authorList>
            <person name="Lin S.-Y."/>
            <person name="Hameed A."/>
            <person name="Hsu Y.-H."/>
            <person name="Young C.-C."/>
        </authorList>
    </citation>
    <scope>NUCLEOTIDE SEQUENCE [LARGE SCALE GENOMIC DNA]</scope>
    <source>
        <strain evidence="4 5">CC-YHH838</strain>
    </source>
</reference>
<feature type="compositionally biased region" description="Gly residues" evidence="2">
    <location>
        <begin position="138"/>
        <end position="157"/>
    </location>
</feature>
<dbReference type="RefSeq" id="WP_136349795.1">
    <property type="nucleotide sequence ID" value="NZ_SSOC01000007.1"/>
</dbReference>
<proteinExistence type="predicted"/>
<dbReference type="InterPro" id="IPR051551">
    <property type="entry name" value="Autotransporter_adhesion"/>
</dbReference>
<dbReference type="InterPro" id="IPR036709">
    <property type="entry name" value="Autotransporte_beta_dom_sf"/>
</dbReference>
<dbReference type="NCBIfam" id="TIGR02601">
    <property type="entry name" value="autotrns_rpt"/>
    <property type="match status" value="8"/>
</dbReference>
<feature type="region of interest" description="Disordered" evidence="2">
    <location>
        <begin position="2228"/>
        <end position="2256"/>
    </location>
</feature>
<evidence type="ECO:0000259" key="3">
    <source>
        <dbReference type="PROSITE" id="PS51208"/>
    </source>
</evidence>
<feature type="region of interest" description="Disordered" evidence="2">
    <location>
        <begin position="105"/>
        <end position="221"/>
    </location>
</feature>
<dbReference type="InterPro" id="IPR012332">
    <property type="entry name" value="Autotransporter_pectin_lyase_C"/>
</dbReference>
<sequence length="3235" mass="313057">MNHVWKTVFNSSTGQWQAVAETARSRSKGGRGKGASRKAATAALLLCTALVSAPIPAWAGGSGGNGASYAAGVGGNGGAGSDGSDTNANGAAGGLNGAGSGTGFGGGAPGAKGDDATSGSGGGGGGGGNRIDTPATAGSGGNSNGSGGNGGSGGVVGMPGEAGIDSGTWAGGGGGGGGGDGAVSSAATTNADLTGGAGGRGGDGDGGGGGGGGGGAGLVHTGSTLTVGHNLTGGMGGHGGTGGNGGGGGGGGAGLAVAASTGASIGIGSGTVLTGGAGGLGGDGNGDGRGGGSGGDGGAGLFANGDMTVLTNGGVIQGGNGGAAGDGAAAGQSGKGGLGLFAGDGMTLINEGVIQGGNGGAAGLFGVGSEGVVGGNLTIVNMIGGSIAGGMSGDGLTRSHAVLFTGGDNRLGLHAGLNDNFIGHIGGSGFLGSITLDGENDATLSSDIDAAGYDVFKTGGGTLTLTGATSLSNGRVQVDEGHLRIADGGDVRHVGGAYINGSNGATVAGNGFWAPGSVYLGSQGNASDTSTLRVENGGRVESFLTDVGDAVAGSLTVTGRDAGGNQSTYSASNSLIIGSRGTGTMTIADGGQVHSGTNSAQGSYIGGSSLVGHAVGSGAVTVTGGGSKWTSMGTISVGYNGAGTLTIADGGEVESAGAAIGTASASLGTYDSVNGQAIVTGPGSLWNITGDNGLRIGVRGLGALTVDGGGLVRAQRTHLTSQNFGDGDGMLNLDGTDGSRGVLETGWVEAGTNGIRASGSAAQINFDGGILRATGDQADFLRGFDPGEILIHSGGAFIDSNGHGIGIDAALQGTGGLTKLGDGRLVLSGAASYTGDTTVALGELRVNGSISSDALVQGGGTLSGTGTAGNVTVEGGGTLSHAGTVGNVMVEDGGVLAPNAYAIGTLTIDGNLTLAPGAISEFQLGAPGTDADRAAGIGDRVVVTGDLALGGTLNLTQSYHAADGHAGVGYYRLFTYGGNLTSNTAVIGTAPERHELLAEAGSGYVDLFVNAPGSAGDDVLQHWRGGDGTWNASDTLWMNRDGEVPAAWAGNHAIFKDAADFTGGTVAVEGEQSFRSLQFVDEGYTLAGTGTLLTDAAGSEIRVLAGSATIAARIAGSDDLEKTEAGTLVLAGDNSGYTGKLTVRSGTLGILNERALGSGTLTLDGGTLRGLDWYDYSSDIVIGDGGGTLTGTFGIFHGPISGSGGLIVDVEDYFLVDDMTGHTGATRFTSNATQITPRGENVFSTSSAYTLDAGASIVTSTSQALGSLAGSGQVQLDAASATLTTGGNDTSTAFSGSIVGYGNLTKTGTGVFTLSGSNEHRGATTVNGGTLVVDGSIAASSLTTVRHGATLGGSGTVGSTTVESGGILSPGNSVGTLNVNGDLVLNAGSITEFELGSPGASSAAPGTSDRIAVTGDLAFNGTVNLSQSSDPADGTAGIGYYRLITYGGSLTSNTATLGTTLGLTDVEYELQAGSGRVDLFIDAAAVLGDDALQHWQGGDGTWNAASTQWLNAGGTTPAAWAGNHAVFKSAPGGFDGGVIDVEGAQGFKGLQFVDDGYSLQGSGQLVTDAAGSEIRVLAGSATIATAITGTGGLTKTEAGTLVLTGSNTYSGGTAIHAGTLQVGDGGTSGSIVGDVVNDGTLAFNRSDALTFGGAISGAGRLVQEGNGALTVTGNNSYTGQTRFHSGGTLQVGNGGTTGSLGGGTIFFADGMGTLAFNRSDDVVFSQDITEDTATAMGSLIQRGTGTLTLTGNSNISGSTTVEAGKLVVNGSIADSAVTVQSGATLGGSGTVGGTTVESGGTLAAGNSIGTLNVAGDLILSSGSFLDFELGSPGMAADPASGKSDRIVVAGDLSFDGTVNLAQSSDAADGTAGIGYYRLISYGGVLTSSTATLGTTPAAPTGVEYELQAGSGRVDLFIDTAAVLGDDALQHWQGGDGTWNAASTQWLNAGGTTPAAWAGNHAVFKSAPGGFDGGVIDVEGAQGFKGLQFVDDGYSLQGSGQLLTDAAGSEIRVLADSATIATAITGTGSLTKTEAGTLVLTGNNTYTGATTVNGGTLVANHDGALGTGAVTVDDSADMDATLRIAGGVSLINSVTLQHGGALDNAGDLSGTAGSAGSAGAPVFAFDGNGNGLPGNDGGSGNLGGAGVRVEAAGQFANTGTLRGGIGGTGGNGSAGAPPLPPVIDRYQGPGGAGGAGGQGGSAVELAGAGPLTNDGTMIGGKGGTGGAGEAGGIGSNGVGAQGGGHGGHGGSGGHGLHMTGAGQFINLGSITGGDGGDGGAGGAVGTDGSPVPGTAGDAGTGGTGLRVDADGASVINAGLIAGGAGSTQGKAVEINGNDNTLELRSGWSFSGGISVAGSNNVLALGGATDASFNLSSLAADFAGFATHAKRGAATWTLTGSTAATGSWTVEAGTLAVNGSLANAAVTVQNGGTLGGSGTVGSTTVQSGGTLAPGNSIGTLNVAGNLTLNAGSITDFELGSPGASSTVPGTSDRIDVTGDLAFDGTVNLAQSSDAADGTAGIGYYRLITYGGVLTSNTATLGTTPGLTDVAYELQAGSGRVDLFIDTAAVLGDDALQHWQGGNGTWNAASTQWLNAGGDAPAAWAGHHAVFKNAPGGFDGGVIDVEGAQGFKGLQFVDEGYTLQGSGELVTDAAGSEIRVLAGSATIAAQIAGTGGIVKTEAGTLVLAGGNSYTGATTVNEGTLVVNGAIAASAVTVQSGATLGGSGTVGGAMVQSGGRIAPGNSIGTLAVNGGWTLATGATYTVELKEGGHTAGTHNDLIAATGTATFENGALIHVTPENGSDDGSTYAAGLRYTIAQAAGGLTVGGSQTVTDDFAYLDFTAGWDGTDYWLTSAAPTATFCLPGMGANQCAVADAAFKLGAGNAVYDRALNLAHAQTGPAFEQLSGAAHAFVPTLVFSGMRQLHGLVGQRLHGAGGTIRGAAHTLAGVKLASAGGVLAGLLDEEQGARDGFWVRVLGGDGRIDGDRNAGGADTRSGGVAVGADRGFGDALRAGLALAHGTGEARAAYGTVDLESWQLAAYARLQPQDGAYLDASLSLGRHRLDTHRALPLFGVRAKAGYHAHSAALSVEGGLPRAHGRNTWTPYAGVQAQRLAREGFTERGAGDAGLVVKRETDNAVRTTLGVRYQWARARLRPAVEAGWAHDFGDRRHRVRAGFASVAGAADFQVAGPKRERDRLLLGLDLTAWTGGKARLDVGYRGEFAATDREHALAATLRWRW</sequence>
<feature type="compositionally biased region" description="Gly residues" evidence="2">
    <location>
        <begin position="2162"/>
        <end position="2172"/>
    </location>
</feature>
<feature type="compositionally biased region" description="Gly residues" evidence="2">
    <location>
        <begin position="169"/>
        <end position="181"/>
    </location>
</feature>
<dbReference type="InterPro" id="IPR011050">
    <property type="entry name" value="Pectin_lyase_fold/virulence"/>
</dbReference>
<dbReference type="PROSITE" id="PS51208">
    <property type="entry name" value="AUTOTRANSPORTER"/>
    <property type="match status" value="1"/>
</dbReference>
<dbReference type="SUPFAM" id="SSF51126">
    <property type="entry name" value="Pectin lyase-like"/>
    <property type="match status" value="7"/>
</dbReference>
<dbReference type="EMBL" id="SSOC01000007">
    <property type="protein sequence ID" value="THF62373.1"/>
    <property type="molecule type" value="Genomic_DNA"/>
</dbReference>
<evidence type="ECO:0000256" key="2">
    <source>
        <dbReference type="SAM" id="MobiDB-lite"/>
    </source>
</evidence>
<feature type="region of interest" description="Disordered" evidence="2">
    <location>
        <begin position="2276"/>
        <end position="2301"/>
    </location>
</feature>
<organism evidence="4 5">
    <name type="scientific">Pseudothauera nasutitermitis</name>
    <dbReference type="NCBI Taxonomy" id="2565930"/>
    <lineage>
        <taxon>Bacteria</taxon>
        <taxon>Pseudomonadati</taxon>
        <taxon>Pseudomonadota</taxon>
        <taxon>Betaproteobacteria</taxon>
        <taxon>Rhodocyclales</taxon>
        <taxon>Zoogloeaceae</taxon>
        <taxon>Pseudothauera</taxon>
    </lineage>
</organism>
<dbReference type="PANTHER" id="PTHR35037">
    <property type="entry name" value="C-TERMINAL REGION OF AIDA-LIKE PROTEIN"/>
    <property type="match status" value="1"/>
</dbReference>
<dbReference type="InterPro" id="IPR013425">
    <property type="entry name" value="Autotrns_rpt"/>
</dbReference>
<feature type="domain" description="Autotransporter" evidence="3">
    <location>
        <begin position="2962"/>
        <end position="3235"/>
    </location>
</feature>
<dbReference type="SMART" id="SM00869">
    <property type="entry name" value="Autotransporter"/>
    <property type="match status" value="1"/>
</dbReference>
<accession>A0A4S4ARC4</accession>
<dbReference type="Pfam" id="PF13018">
    <property type="entry name" value="ESPR"/>
    <property type="match status" value="1"/>
</dbReference>
<dbReference type="InterPro" id="IPR005546">
    <property type="entry name" value="Autotransporte_beta"/>
</dbReference>
<dbReference type="Proteomes" id="UP000308430">
    <property type="component" value="Unassembled WGS sequence"/>
</dbReference>
<gene>
    <name evidence="4" type="ORF">E6C76_18825</name>
</gene>